<evidence type="ECO:0000256" key="1">
    <source>
        <dbReference type="ARBA" id="ARBA00022786"/>
    </source>
</evidence>
<dbReference type="Proteomes" id="UP000631114">
    <property type="component" value="Unassembled WGS sequence"/>
</dbReference>
<comment type="caution">
    <text evidence="4">The sequence shown here is derived from an EMBL/GenBank/DDBJ whole genome shotgun (WGS) entry which is preliminary data.</text>
</comment>
<proteinExistence type="predicted"/>
<dbReference type="InterPro" id="IPR000225">
    <property type="entry name" value="Armadillo"/>
</dbReference>
<dbReference type="Gene3D" id="1.25.10.10">
    <property type="entry name" value="Leucine-rich Repeat Variant"/>
    <property type="match status" value="1"/>
</dbReference>
<dbReference type="AlphaFoldDB" id="A0A835LXB3"/>
<name>A0A835LXB3_9MAGN</name>
<organism evidence="4 5">
    <name type="scientific">Coptis chinensis</name>
    <dbReference type="NCBI Taxonomy" id="261450"/>
    <lineage>
        <taxon>Eukaryota</taxon>
        <taxon>Viridiplantae</taxon>
        <taxon>Streptophyta</taxon>
        <taxon>Embryophyta</taxon>
        <taxon>Tracheophyta</taxon>
        <taxon>Spermatophyta</taxon>
        <taxon>Magnoliopsida</taxon>
        <taxon>Ranunculales</taxon>
        <taxon>Ranunculaceae</taxon>
        <taxon>Coptidoideae</taxon>
        <taxon>Coptis</taxon>
    </lineage>
</organism>
<dbReference type="InterPro" id="IPR058678">
    <property type="entry name" value="ARM_PUB"/>
</dbReference>
<keyword evidence="5" id="KW-1185">Reference proteome</keyword>
<dbReference type="EMBL" id="JADFTS010000004">
    <property type="protein sequence ID" value="KAF9608452.1"/>
    <property type="molecule type" value="Genomic_DNA"/>
</dbReference>
<feature type="domain" description="U-box" evidence="3">
    <location>
        <begin position="16"/>
        <end position="289"/>
    </location>
</feature>
<feature type="repeat" description="ARM" evidence="2">
    <location>
        <begin position="174"/>
        <end position="217"/>
    </location>
</feature>
<evidence type="ECO:0000313" key="5">
    <source>
        <dbReference type="Proteomes" id="UP000631114"/>
    </source>
</evidence>
<keyword evidence="1" id="KW-0833">Ubl conjugation pathway</keyword>
<dbReference type="InterPro" id="IPR016024">
    <property type="entry name" value="ARM-type_fold"/>
</dbReference>
<evidence type="ECO:0000259" key="3">
    <source>
        <dbReference type="Pfam" id="PF25598"/>
    </source>
</evidence>
<sequence length="305" mass="33213">MSEKLLETFTQCLAEAQSDSREAQRKALRTLASLTKVSPPNRNLLAQIGGAIATLVGLSRSSSSTVQTLSLCILFNLSLNNNLKHVLADMETIYHLNSIILAPTSPESGKFAASLICSLSMLNKNKARFGVTGTIQALVKVLGEPRCPASHHLLSSLSELVQFHGNCTLAVWAGVVPVLIQIVESNDSEDLAGSALAIMGLLARYEEGMNEIRDKEGVVSLLVDVLGRRCMLSKEGAADVLLRLFDESEGCMRDAARLPEFSSMLADISVRGSAMAREKAIQLMKKMMDADLDTYLEPDPEYYHW</sequence>
<dbReference type="PANTHER" id="PTHR23315">
    <property type="entry name" value="U BOX DOMAIN-CONTAINING"/>
    <property type="match status" value="1"/>
</dbReference>
<accession>A0A835LXB3</accession>
<dbReference type="OrthoDB" id="7537227at2759"/>
<dbReference type="SUPFAM" id="SSF48371">
    <property type="entry name" value="ARM repeat"/>
    <property type="match status" value="1"/>
</dbReference>
<dbReference type="InterPro" id="IPR011989">
    <property type="entry name" value="ARM-like"/>
</dbReference>
<dbReference type="PANTHER" id="PTHR23315:SF254">
    <property type="entry name" value="KINESIN-ASSOCIATED PROTEIN"/>
    <property type="match status" value="1"/>
</dbReference>
<evidence type="ECO:0000313" key="4">
    <source>
        <dbReference type="EMBL" id="KAF9608452.1"/>
    </source>
</evidence>
<gene>
    <name evidence="4" type="ORF">IFM89_009818</name>
</gene>
<evidence type="ECO:0000256" key="2">
    <source>
        <dbReference type="PROSITE-ProRule" id="PRU00259"/>
    </source>
</evidence>
<protein>
    <recommendedName>
        <fullName evidence="3">U-box domain-containing protein</fullName>
    </recommendedName>
</protein>
<dbReference type="Pfam" id="PF25598">
    <property type="entry name" value="ARM_PUB"/>
    <property type="match status" value="1"/>
</dbReference>
<dbReference type="PROSITE" id="PS50176">
    <property type="entry name" value="ARM_REPEAT"/>
    <property type="match status" value="1"/>
</dbReference>
<reference evidence="4 5" key="1">
    <citation type="submission" date="2020-10" db="EMBL/GenBank/DDBJ databases">
        <title>The Coptis chinensis genome and diversification of protoberbering-type alkaloids.</title>
        <authorList>
            <person name="Wang B."/>
            <person name="Shu S."/>
            <person name="Song C."/>
            <person name="Liu Y."/>
        </authorList>
    </citation>
    <scope>NUCLEOTIDE SEQUENCE [LARGE SCALE GENOMIC DNA]</scope>
    <source>
        <strain evidence="4">HL-2020</strain>
        <tissue evidence="4">Leaf</tissue>
    </source>
</reference>